<reference evidence="1 2" key="1">
    <citation type="submission" date="2015-01" db="EMBL/GenBank/DDBJ databases">
        <title>Evolution of Trichinella species and genotypes.</title>
        <authorList>
            <person name="Korhonen P.K."/>
            <person name="Edoardo P."/>
            <person name="Giuseppe L.R."/>
            <person name="Gasser R.B."/>
        </authorList>
    </citation>
    <scope>NUCLEOTIDE SEQUENCE [LARGE SCALE GENOMIC DNA]</scope>
    <source>
        <strain evidence="1">ISS13</strain>
    </source>
</reference>
<comment type="caution">
    <text evidence="1">The sequence shown here is derived from an EMBL/GenBank/DDBJ whole genome shotgun (WGS) entry which is preliminary data.</text>
</comment>
<gene>
    <name evidence="1" type="ORF">T4A_10625</name>
</gene>
<dbReference type="AlphaFoldDB" id="A0A0V1EG79"/>
<dbReference type="EMBL" id="JYDR01000041">
    <property type="protein sequence ID" value="KRY72777.1"/>
    <property type="molecule type" value="Genomic_DNA"/>
</dbReference>
<name>A0A0V1EG79_TRIPS</name>
<sequence>MEFLVQESSSYTICSWTCDDRDLQASSRLARSSFITCGLTMVNQCKANFNDFALNRLCGVFFS</sequence>
<proteinExistence type="predicted"/>
<evidence type="ECO:0000313" key="1">
    <source>
        <dbReference type="EMBL" id="KRY72777.1"/>
    </source>
</evidence>
<dbReference type="Proteomes" id="UP000054632">
    <property type="component" value="Unassembled WGS sequence"/>
</dbReference>
<organism evidence="1 2">
    <name type="scientific">Trichinella pseudospiralis</name>
    <name type="common">Parasitic roundworm</name>
    <dbReference type="NCBI Taxonomy" id="6337"/>
    <lineage>
        <taxon>Eukaryota</taxon>
        <taxon>Metazoa</taxon>
        <taxon>Ecdysozoa</taxon>
        <taxon>Nematoda</taxon>
        <taxon>Enoplea</taxon>
        <taxon>Dorylaimia</taxon>
        <taxon>Trichinellida</taxon>
        <taxon>Trichinellidae</taxon>
        <taxon>Trichinella</taxon>
    </lineage>
</organism>
<accession>A0A0V1EG79</accession>
<protein>
    <submittedName>
        <fullName evidence="1">Uncharacterized protein</fullName>
    </submittedName>
</protein>
<evidence type="ECO:0000313" key="2">
    <source>
        <dbReference type="Proteomes" id="UP000054632"/>
    </source>
</evidence>